<name>A0A011QLH8_ACCRE</name>
<proteinExistence type="predicted"/>
<feature type="compositionally biased region" description="Basic and acidic residues" evidence="1">
    <location>
        <begin position="124"/>
        <end position="145"/>
    </location>
</feature>
<evidence type="ECO:0008006" key="4">
    <source>
        <dbReference type="Google" id="ProtNLM"/>
    </source>
</evidence>
<evidence type="ECO:0000313" key="2">
    <source>
        <dbReference type="EMBL" id="EXI90207.1"/>
    </source>
</evidence>
<feature type="region of interest" description="Disordered" evidence="1">
    <location>
        <begin position="105"/>
        <end position="186"/>
    </location>
</feature>
<accession>A0A011QLH8</accession>
<protein>
    <recommendedName>
        <fullName evidence="4">DUF1376 domain-containing protein</fullName>
    </recommendedName>
</protein>
<comment type="caution">
    <text evidence="2">The sequence shown here is derived from an EMBL/GenBank/DDBJ whole genome shotgun (WGS) entry which is preliminary data.</text>
</comment>
<dbReference type="Proteomes" id="UP000022141">
    <property type="component" value="Unassembled WGS sequence"/>
</dbReference>
<evidence type="ECO:0000313" key="3">
    <source>
        <dbReference type="Proteomes" id="UP000022141"/>
    </source>
</evidence>
<dbReference type="AlphaFoldDB" id="A0A011QLH8"/>
<dbReference type="Pfam" id="PF07120">
    <property type="entry name" value="DUF1376"/>
    <property type="match status" value="1"/>
</dbReference>
<dbReference type="STRING" id="1454004.AW11_00910"/>
<reference evidence="2" key="1">
    <citation type="submission" date="2014-02" db="EMBL/GenBank/DDBJ databases">
        <title>Expanding our view of genomic diversity in Candidatus Accumulibacter clades.</title>
        <authorList>
            <person name="Skennerton C.T."/>
            <person name="Barr J.J."/>
            <person name="Slater F.R."/>
            <person name="Bond P.L."/>
            <person name="Tyson G.W."/>
        </authorList>
    </citation>
    <scope>NUCLEOTIDE SEQUENCE [LARGE SCALE GENOMIC DNA]</scope>
</reference>
<dbReference type="eggNOG" id="COG3756">
    <property type="taxonomic scope" value="Bacteria"/>
</dbReference>
<sequence>MATKSTQPLQWMKVWLDENSRKTARLSTLEFGAYMLLERAYWMAGPPDDDNNLLARITGLSIAEWRRIRPAIEPLFVVAGGQWVNPQIDADMEIMYAARQKNRARTAAATKARRSKGQRNGIRNGERNDVRNDVLDDNVDVHQDFKGAPQRPLAKREPVSAPVATDSDGDHSAGDSLPGWEGCHVY</sequence>
<dbReference type="EMBL" id="JEMY01000008">
    <property type="protein sequence ID" value="EXI90207.1"/>
    <property type="molecule type" value="Genomic_DNA"/>
</dbReference>
<organism evidence="2 3">
    <name type="scientific">Accumulibacter regalis</name>
    <dbReference type="NCBI Taxonomy" id="522306"/>
    <lineage>
        <taxon>Bacteria</taxon>
        <taxon>Pseudomonadati</taxon>
        <taxon>Pseudomonadota</taxon>
        <taxon>Betaproteobacteria</taxon>
        <taxon>Candidatus Accumulibacter</taxon>
    </lineage>
</organism>
<dbReference type="InterPro" id="IPR010781">
    <property type="entry name" value="DUF1376"/>
</dbReference>
<gene>
    <name evidence="2" type="ORF">AW11_00910</name>
</gene>
<dbReference type="PATRIC" id="fig|1454004.3.peg.960"/>
<keyword evidence="3" id="KW-1185">Reference proteome</keyword>
<evidence type="ECO:0000256" key="1">
    <source>
        <dbReference type="SAM" id="MobiDB-lite"/>
    </source>
</evidence>